<dbReference type="Gene3D" id="1.20.1280.50">
    <property type="match status" value="1"/>
</dbReference>
<comment type="caution">
    <text evidence="1">The sequence shown here is derived from an EMBL/GenBank/DDBJ whole genome shotgun (WGS) entry which is preliminary data.</text>
</comment>
<reference evidence="2" key="1">
    <citation type="journal article" date="2019" name="Nat. Commun.">
        <title>The genome of broomcorn millet.</title>
        <authorList>
            <person name="Zou C."/>
            <person name="Miki D."/>
            <person name="Li D."/>
            <person name="Tang Q."/>
            <person name="Xiao L."/>
            <person name="Rajput S."/>
            <person name="Deng P."/>
            <person name="Jia W."/>
            <person name="Huang R."/>
            <person name="Zhang M."/>
            <person name="Sun Y."/>
            <person name="Hu J."/>
            <person name="Fu X."/>
            <person name="Schnable P.S."/>
            <person name="Li F."/>
            <person name="Zhang H."/>
            <person name="Feng B."/>
            <person name="Zhu X."/>
            <person name="Liu R."/>
            <person name="Schnable J.C."/>
            <person name="Zhu J.-K."/>
            <person name="Zhang H."/>
        </authorList>
    </citation>
    <scope>NUCLEOTIDE SEQUENCE [LARGE SCALE GENOMIC DNA]</scope>
</reference>
<evidence type="ECO:0000313" key="1">
    <source>
        <dbReference type="EMBL" id="RLN28248.1"/>
    </source>
</evidence>
<dbReference type="PANTHER" id="PTHR33110:SF135">
    <property type="entry name" value="OS05G0539300 PROTEIN"/>
    <property type="match status" value="1"/>
</dbReference>
<dbReference type="AlphaFoldDB" id="A0A3L6SXV4"/>
<protein>
    <recommendedName>
        <fullName evidence="3">DUF295 domain-containing protein</fullName>
    </recommendedName>
</protein>
<dbReference type="Proteomes" id="UP000275267">
    <property type="component" value="Unassembled WGS sequence"/>
</dbReference>
<proteinExistence type="predicted"/>
<dbReference type="EMBL" id="PQIB02000003">
    <property type="protein sequence ID" value="RLN28248.1"/>
    <property type="molecule type" value="Genomic_DNA"/>
</dbReference>
<organism evidence="1 2">
    <name type="scientific">Panicum miliaceum</name>
    <name type="common">Proso millet</name>
    <name type="synonym">Broomcorn millet</name>
    <dbReference type="NCBI Taxonomy" id="4540"/>
    <lineage>
        <taxon>Eukaryota</taxon>
        <taxon>Viridiplantae</taxon>
        <taxon>Streptophyta</taxon>
        <taxon>Embryophyta</taxon>
        <taxon>Tracheophyta</taxon>
        <taxon>Spermatophyta</taxon>
        <taxon>Magnoliopsida</taxon>
        <taxon>Liliopsida</taxon>
        <taxon>Poales</taxon>
        <taxon>Poaceae</taxon>
        <taxon>PACMAD clade</taxon>
        <taxon>Panicoideae</taxon>
        <taxon>Panicodae</taxon>
        <taxon>Paniceae</taxon>
        <taxon>Panicinae</taxon>
        <taxon>Panicum</taxon>
        <taxon>Panicum sect. Panicum</taxon>
    </lineage>
</organism>
<keyword evidence="2" id="KW-1185">Reference proteome</keyword>
<name>A0A3L6SXV4_PANMI</name>
<dbReference type="PANTHER" id="PTHR33110">
    <property type="entry name" value="F-BOX/KELCH-REPEAT PROTEIN-RELATED"/>
    <property type="match status" value="1"/>
</dbReference>
<gene>
    <name evidence="1" type="ORF">C2845_PM05G29100</name>
</gene>
<dbReference type="OrthoDB" id="10610953at2759"/>
<evidence type="ECO:0008006" key="3">
    <source>
        <dbReference type="Google" id="ProtNLM"/>
    </source>
</evidence>
<sequence length="224" mass="25179">MAENLPTFVIHEISARLPCEVDRLHMALACRQWRQALAQQGAPPLLRRLPWLVFPFVEGPAFCCVACGGGIHSTTHHVRAPELERRARYFGSHDGRWLLLAGSRLGINMVTNVRNGCGYLLPDKSIDPRGEVKFGLYIHATALSCSPGCSRSYEVAQYPGFRAGIYFLDDRSFYDDQIMFRGVDERQYPCSDAGKWTQGPPPNIERFFPEEGPSNHSSPAWLLL</sequence>
<evidence type="ECO:0000313" key="2">
    <source>
        <dbReference type="Proteomes" id="UP000275267"/>
    </source>
</evidence>
<accession>A0A3L6SXV4</accession>